<dbReference type="EMBL" id="AE005672">
    <property type="protein sequence ID" value="AAK74492.1"/>
    <property type="molecule type" value="Genomic_DNA"/>
</dbReference>
<dbReference type="AlphaFoldDB" id="A0A0H2UNC5"/>
<dbReference type="KEGG" id="spn:SP_0316"/>
<evidence type="ECO:0008006" key="3">
    <source>
        <dbReference type="Google" id="ProtNLM"/>
    </source>
</evidence>
<dbReference type="Proteomes" id="UP000000585">
    <property type="component" value="Chromosome"/>
</dbReference>
<accession>A0A0H2UNC5</accession>
<gene>
    <name evidence="1" type="ordered locus">SP_0316</name>
</gene>
<dbReference type="EnsemblBacteria" id="AAK74492">
    <property type="protein sequence ID" value="AAK74492"/>
    <property type="gene ID" value="SP_0316"/>
</dbReference>
<keyword evidence="2" id="KW-1185">Reference proteome</keyword>
<proteinExistence type="predicted"/>
<dbReference type="PaxDb" id="170187-SP_0316"/>
<dbReference type="BioCyc" id="SPNE170187:G1FZB-324-MONOMER"/>
<protein>
    <recommendedName>
        <fullName evidence="3">PTS cellbiose transporter subunit IIC</fullName>
    </recommendedName>
</protein>
<name>A0A0H2UNC5_STRPN</name>
<evidence type="ECO:0000313" key="1">
    <source>
        <dbReference type="EMBL" id="AAK74492.1"/>
    </source>
</evidence>
<evidence type="ECO:0000313" key="2">
    <source>
        <dbReference type="Proteomes" id="UP000000585"/>
    </source>
</evidence>
<sequence length="35" mass="3918">MVYLRAISPNHQPAPKDAGFHVVQALLLLTRHLPL</sequence>
<reference evidence="1 2" key="1">
    <citation type="journal article" date="2001" name="Science">
        <title>Complete genome sequence of a virulent isolate of Streptococcus pneumoniae.</title>
        <authorList>
            <person name="Tettelin H."/>
            <person name="Nelson K.E."/>
            <person name="Paulsen I.T."/>
            <person name="Eisen J.A."/>
            <person name="Read T.D."/>
            <person name="Peterson S."/>
            <person name="Heidelberg J."/>
            <person name="DeBoy R.T."/>
            <person name="Haft D.H."/>
            <person name="Dodson R.J."/>
            <person name="Durkin A.S."/>
            <person name="Gwinn M."/>
            <person name="Kolonay J.F."/>
            <person name="Nelson W.C."/>
            <person name="Peterson J.D."/>
            <person name="Umayam L.A."/>
            <person name="White O."/>
            <person name="Salzberg S.L."/>
            <person name="Lewis M.R."/>
            <person name="Radune D."/>
            <person name="Holtzapple E."/>
            <person name="Khouri H."/>
            <person name="Wolf A.M."/>
            <person name="Utterback T.R."/>
            <person name="Hansen C.L."/>
            <person name="McDonald L.A."/>
            <person name="Feldblyum T.V."/>
            <person name="Angiuoli S."/>
            <person name="Dickinson T."/>
            <person name="Hickey E.K."/>
            <person name="Holt I.E."/>
            <person name="Loftus B.J."/>
            <person name="Yang F."/>
            <person name="Smith H.O."/>
            <person name="Venter J.C."/>
            <person name="Dougherty B.A."/>
            <person name="Morrison D.A."/>
            <person name="Hollingshead S.K."/>
            <person name="Fraser C.M."/>
        </authorList>
    </citation>
    <scope>NUCLEOTIDE SEQUENCE [LARGE SCALE GENOMIC DNA]</scope>
    <source>
        <strain evidence="2">ATCC BAA-334 / TIGR4</strain>
    </source>
</reference>
<organism evidence="1 2">
    <name type="scientific">Streptococcus pneumoniae serotype 4 (strain ATCC BAA-334 / TIGR4)</name>
    <dbReference type="NCBI Taxonomy" id="170187"/>
    <lineage>
        <taxon>Bacteria</taxon>
        <taxon>Bacillati</taxon>
        <taxon>Bacillota</taxon>
        <taxon>Bacilli</taxon>
        <taxon>Lactobacillales</taxon>
        <taxon>Streptococcaceae</taxon>
        <taxon>Streptococcus</taxon>
    </lineage>
</organism>